<keyword evidence="5" id="KW-1185">Reference proteome</keyword>
<comment type="caution">
    <text evidence="4">The sequence shown here is derived from an EMBL/GenBank/DDBJ whole genome shotgun (WGS) entry which is preliminary data.</text>
</comment>
<name>K0SC15_THAOC</name>
<evidence type="ECO:0000313" key="4">
    <source>
        <dbReference type="EMBL" id="EJK62494.1"/>
    </source>
</evidence>
<feature type="region of interest" description="Disordered" evidence="1">
    <location>
        <begin position="130"/>
        <end position="152"/>
    </location>
</feature>
<evidence type="ECO:0000256" key="2">
    <source>
        <dbReference type="SAM" id="Phobius"/>
    </source>
</evidence>
<keyword evidence="2" id="KW-0812">Transmembrane</keyword>
<feature type="compositionally biased region" description="Polar residues" evidence="1">
    <location>
        <begin position="345"/>
        <end position="359"/>
    </location>
</feature>
<keyword evidence="2" id="KW-1133">Transmembrane helix</keyword>
<proteinExistence type="predicted"/>
<keyword evidence="2" id="KW-0472">Membrane</keyword>
<gene>
    <name evidence="4" type="ORF">THAOC_16891</name>
</gene>
<protein>
    <submittedName>
        <fullName evidence="4">Uncharacterized protein</fullName>
    </submittedName>
</protein>
<feature type="compositionally biased region" description="Basic residues" evidence="1">
    <location>
        <begin position="370"/>
        <end position="386"/>
    </location>
</feature>
<feature type="region of interest" description="Disordered" evidence="1">
    <location>
        <begin position="206"/>
        <end position="386"/>
    </location>
</feature>
<organism evidence="4 5">
    <name type="scientific">Thalassiosira oceanica</name>
    <name type="common">Marine diatom</name>
    <dbReference type="NCBI Taxonomy" id="159749"/>
    <lineage>
        <taxon>Eukaryota</taxon>
        <taxon>Sar</taxon>
        <taxon>Stramenopiles</taxon>
        <taxon>Ochrophyta</taxon>
        <taxon>Bacillariophyta</taxon>
        <taxon>Coscinodiscophyceae</taxon>
        <taxon>Thalassiosirophycidae</taxon>
        <taxon>Thalassiosirales</taxon>
        <taxon>Thalassiosiraceae</taxon>
        <taxon>Thalassiosira</taxon>
    </lineage>
</organism>
<evidence type="ECO:0000256" key="1">
    <source>
        <dbReference type="SAM" id="MobiDB-lite"/>
    </source>
</evidence>
<dbReference type="AlphaFoldDB" id="K0SC15"/>
<dbReference type="EMBL" id="AGNL01018834">
    <property type="protein sequence ID" value="EJK62494.1"/>
    <property type="molecule type" value="Genomic_DNA"/>
</dbReference>
<dbReference type="Proteomes" id="UP000266841">
    <property type="component" value="Unassembled WGS sequence"/>
</dbReference>
<feature type="chain" id="PRO_5003839859" evidence="3">
    <location>
        <begin position="24"/>
        <end position="386"/>
    </location>
</feature>
<feature type="transmembrane region" description="Helical" evidence="2">
    <location>
        <begin position="30"/>
        <end position="53"/>
    </location>
</feature>
<sequence>MFTTLFVFLVSLWAGLMTLSSSAWMNPSVAFAVECVAILAFAAIPVVVLLALIRRLLRFAVDLIHHQLGFALDLIHHLLGFALGQIYRLPGVTLGQIYRLPGVTLSQIYRLSGIAATLFGRVRAPANHDPTLTPLSDAHDNGQPVRTPTSDGCDLSLTSVSASLNSVSPRYTEFPTLEDAFAFEEKCLCAEDKEPTLLNDERATAELTVAEPEPPTNQNPAAFDSDYDFDPFARNMASERQESESLRPPVGPQQPVDPQPPAKPLQFEPPTVAQNDLCVKDLPPMEIEDLDAKPTIAPTPLRRSERLMRKKAKAAVFKVPTPTSKMIGQPRREKSAPAQSAEPPATSTRIPRSKSTAVGLQSEKAVPSAHLRRSTRARRKPTKFSP</sequence>
<evidence type="ECO:0000313" key="5">
    <source>
        <dbReference type="Proteomes" id="UP000266841"/>
    </source>
</evidence>
<feature type="signal peptide" evidence="3">
    <location>
        <begin position="1"/>
        <end position="23"/>
    </location>
</feature>
<feature type="compositionally biased region" description="Pro residues" evidence="1">
    <location>
        <begin position="249"/>
        <end position="263"/>
    </location>
</feature>
<evidence type="ECO:0000256" key="3">
    <source>
        <dbReference type="SAM" id="SignalP"/>
    </source>
</evidence>
<keyword evidence="3" id="KW-0732">Signal</keyword>
<reference evidence="4 5" key="1">
    <citation type="journal article" date="2012" name="Genome Biol.">
        <title>Genome and low-iron response of an oceanic diatom adapted to chronic iron limitation.</title>
        <authorList>
            <person name="Lommer M."/>
            <person name="Specht M."/>
            <person name="Roy A.S."/>
            <person name="Kraemer L."/>
            <person name="Andreson R."/>
            <person name="Gutowska M.A."/>
            <person name="Wolf J."/>
            <person name="Bergner S.V."/>
            <person name="Schilhabel M.B."/>
            <person name="Klostermeier U.C."/>
            <person name="Beiko R.G."/>
            <person name="Rosenstiel P."/>
            <person name="Hippler M."/>
            <person name="Laroche J."/>
        </authorList>
    </citation>
    <scope>NUCLEOTIDE SEQUENCE [LARGE SCALE GENOMIC DNA]</scope>
    <source>
        <strain evidence="4 5">CCMP1005</strain>
    </source>
</reference>
<accession>K0SC15</accession>